<feature type="region of interest" description="Disordered" evidence="1">
    <location>
        <begin position="14"/>
        <end position="70"/>
    </location>
</feature>
<feature type="compositionally biased region" description="Basic and acidic residues" evidence="1">
    <location>
        <begin position="17"/>
        <end position="26"/>
    </location>
</feature>
<protein>
    <submittedName>
        <fullName evidence="2">Uncharacterized protein</fullName>
    </submittedName>
</protein>
<feature type="region of interest" description="Disordered" evidence="1">
    <location>
        <begin position="82"/>
        <end position="152"/>
    </location>
</feature>
<name>A0AA88J4T4_FICCA</name>
<comment type="caution">
    <text evidence="2">The sequence shown here is derived from an EMBL/GenBank/DDBJ whole genome shotgun (WGS) entry which is preliminary data.</text>
</comment>
<accession>A0AA88J4T4</accession>
<sequence length="234" mass="25351">MPENPNIQNAITSLSDLRLRPGEQKPQDPGPQQPHAAGVPASPPSSAAWKFDPPIRQRRGAPPPSFNSLWLGLQNRSTNFVIPSPRPTLFDGNGPATREEREGKRERRERGGGARVCRGSGAGTGGGRERGEETERGPRVGGGGRGWGGGRPRVCRRRRGVIGNGGKIAGDGEDKANACHARLWPLDRPQLQPRWWVTLPSRHVKSYVSDLRRCAGSDARVSIVFCASVAELHC</sequence>
<evidence type="ECO:0000256" key="1">
    <source>
        <dbReference type="SAM" id="MobiDB-lite"/>
    </source>
</evidence>
<gene>
    <name evidence="2" type="ORF">TIFTF001_030920</name>
</gene>
<feature type="compositionally biased region" description="Gly residues" evidence="1">
    <location>
        <begin position="139"/>
        <end position="151"/>
    </location>
</feature>
<organism evidence="2 3">
    <name type="scientific">Ficus carica</name>
    <name type="common">Common fig</name>
    <dbReference type="NCBI Taxonomy" id="3494"/>
    <lineage>
        <taxon>Eukaryota</taxon>
        <taxon>Viridiplantae</taxon>
        <taxon>Streptophyta</taxon>
        <taxon>Embryophyta</taxon>
        <taxon>Tracheophyta</taxon>
        <taxon>Spermatophyta</taxon>
        <taxon>Magnoliopsida</taxon>
        <taxon>eudicotyledons</taxon>
        <taxon>Gunneridae</taxon>
        <taxon>Pentapetalae</taxon>
        <taxon>rosids</taxon>
        <taxon>fabids</taxon>
        <taxon>Rosales</taxon>
        <taxon>Moraceae</taxon>
        <taxon>Ficeae</taxon>
        <taxon>Ficus</taxon>
    </lineage>
</organism>
<proteinExistence type="predicted"/>
<evidence type="ECO:0000313" key="3">
    <source>
        <dbReference type="Proteomes" id="UP001187192"/>
    </source>
</evidence>
<evidence type="ECO:0000313" key="2">
    <source>
        <dbReference type="EMBL" id="GMN61837.1"/>
    </source>
</evidence>
<dbReference type="Proteomes" id="UP001187192">
    <property type="component" value="Unassembled WGS sequence"/>
</dbReference>
<dbReference type="EMBL" id="BTGU01000118">
    <property type="protein sequence ID" value="GMN61837.1"/>
    <property type="molecule type" value="Genomic_DNA"/>
</dbReference>
<feature type="compositionally biased region" description="Basic and acidic residues" evidence="1">
    <location>
        <begin position="127"/>
        <end position="138"/>
    </location>
</feature>
<reference evidence="2" key="1">
    <citation type="submission" date="2023-07" db="EMBL/GenBank/DDBJ databases">
        <title>draft genome sequence of fig (Ficus carica).</title>
        <authorList>
            <person name="Takahashi T."/>
            <person name="Nishimura K."/>
        </authorList>
    </citation>
    <scope>NUCLEOTIDE SEQUENCE</scope>
</reference>
<dbReference type="AlphaFoldDB" id="A0AA88J4T4"/>
<feature type="compositionally biased region" description="Basic and acidic residues" evidence="1">
    <location>
        <begin position="97"/>
        <end position="112"/>
    </location>
</feature>
<keyword evidence="3" id="KW-1185">Reference proteome</keyword>